<evidence type="ECO:0000313" key="2">
    <source>
        <dbReference type="Proteomes" id="UP000009319"/>
    </source>
</evidence>
<protein>
    <submittedName>
        <fullName evidence="1">Uncharacterized protein</fullName>
    </submittedName>
</protein>
<evidence type="ECO:0000313" key="1">
    <source>
        <dbReference type="EMBL" id="CCM75301.1"/>
    </source>
</evidence>
<dbReference type="EMBL" id="CANI01000011">
    <property type="protein sequence ID" value="CCM75301.1"/>
    <property type="molecule type" value="Genomic_DNA"/>
</dbReference>
<proteinExistence type="predicted"/>
<sequence>MSLIRKAAGAASKLSVIAFIPTLRIVLALRSKQGQNTYLHI</sequence>
<accession>K0PFL4</accession>
<reference evidence="1 2" key="1">
    <citation type="journal article" date="2013" name="Genome Announc.">
        <title>Draft Genome Sequence of Rhizobium mesoamericanum STM3625, a Nitrogen-Fixing Symbiont of Mimosa pudica Isolated in French Guiana (South America).</title>
        <authorList>
            <person name="Moulin L."/>
            <person name="Mornico D."/>
            <person name="Melkonian R."/>
            <person name="Klonowska A."/>
        </authorList>
    </citation>
    <scope>NUCLEOTIDE SEQUENCE [LARGE SCALE GENOMIC DNA]</scope>
    <source>
        <strain evidence="1 2">STM3625</strain>
    </source>
</reference>
<name>K0PFL4_9HYPH</name>
<dbReference type="AlphaFoldDB" id="K0PFL4"/>
<gene>
    <name evidence="1" type="ORF">BN77_2466</name>
</gene>
<keyword evidence="2" id="KW-1185">Reference proteome</keyword>
<organism evidence="1 2">
    <name type="scientific">Rhizobium mesoamericanum STM3625</name>
    <dbReference type="NCBI Taxonomy" id="1211777"/>
    <lineage>
        <taxon>Bacteria</taxon>
        <taxon>Pseudomonadati</taxon>
        <taxon>Pseudomonadota</taxon>
        <taxon>Alphaproteobacteria</taxon>
        <taxon>Hyphomicrobiales</taxon>
        <taxon>Rhizobiaceae</taxon>
        <taxon>Rhizobium/Agrobacterium group</taxon>
        <taxon>Rhizobium</taxon>
    </lineage>
</organism>
<comment type="caution">
    <text evidence="1">The sequence shown here is derived from an EMBL/GenBank/DDBJ whole genome shotgun (WGS) entry which is preliminary data.</text>
</comment>
<dbReference type="HOGENOM" id="CLU_3275673_0_0_5"/>
<dbReference type="Proteomes" id="UP000009319">
    <property type="component" value="Unassembled WGS sequence"/>
</dbReference>